<dbReference type="SUPFAM" id="SSF48208">
    <property type="entry name" value="Six-hairpin glycosidases"/>
    <property type="match status" value="1"/>
</dbReference>
<dbReference type="InterPro" id="IPR050883">
    <property type="entry name" value="PNGase"/>
</dbReference>
<dbReference type="OrthoDB" id="449263at2759"/>
<dbReference type="Proteomes" id="UP000053317">
    <property type="component" value="Unassembled WGS sequence"/>
</dbReference>
<evidence type="ECO:0000259" key="1">
    <source>
        <dbReference type="Pfam" id="PF07971"/>
    </source>
</evidence>
<dbReference type="GO" id="GO:0006516">
    <property type="term" value="P:glycoprotein catabolic process"/>
    <property type="evidence" value="ECO:0007669"/>
    <property type="project" value="TreeGrafter"/>
</dbReference>
<accession>A0A0G2E7Q2</accession>
<evidence type="ECO:0000313" key="2">
    <source>
        <dbReference type="EMBL" id="KKY18341.1"/>
    </source>
</evidence>
<comment type="caution">
    <text evidence="2">The sequence shown here is derived from an EMBL/GenBank/DDBJ whole genome shotgun (WGS) entry which is preliminary data.</text>
</comment>
<dbReference type="GO" id="GO:0000224">
    <property type="term" value="F:peptide-N4-(N-acetyl-beta-glucosaminyl)asparagine amidase activity"/>
    <property type="evidence" value="ECO:0007669"/>
    <property type="project" value="TreeGrafter"/>
</dbReference>
<dbReference type="PANTHER" id="PTHR12143:SF25">
    <property type="entry name" value="FAMILY PROTEIN, PUTATIVE (AFU_ORTHOLOGUE AFUA_1G10790)-RELATED"/>
    <property type="match status" value="1"/>
</dbReference>
<protein>
    <submittedName>
        <fullName evidence="2">Putative glycoside hydrolase family 92 protein</fullName>
    </submittedName>
</protein>
<gene>
    <name evidence="2" type="ORF">UCRPC4_g05023</name>
</gene>
<dbReference type="Gene3D" id="3.30.2080.10">
    <property type="entry name" value="GH92 mannosidase domain"/>
    <property type="match status" value="1"/>
</dbReference>
<dbReference type="FunFam" id="3.30.2080.10:FF:000001">
    <property type="entry name" value="Alpha-1,2-mannosidase subfamily"/>
    <property type="match status" value="1"/>
</dbReference>
<dbReference type="EMBL" id="LCWF01000126">
    <property type="protein sequence ID" value="KKY18341.1"/>
    <property type="molecule type" value="Genomic_DNA"/>
</dbReference>
<dbReference type="AlphaFoldDB" id="A0A0G2E7Q2"/>
<dbReference type="Gene3D" id="1.20.1050.60">
    <property type="entry name" value="alpha-1,2-mannosidase"/>
    <property type="match status" value="1"/>
</dbReference>
<dbReference type="FunFam" id="1.20.1050.60:FF:000002">
    <property type="entry name" value="Glycosyl hydrolase family 92"/>
    <property type="match status" value="1"/>
</dbReference>
<keyword evidence="2" id="KW-0378">Hydrolase</keyword>
<reference evidence="2 3" key="1">
    <citation type="submission" date="2015-05" db="EMBL/GenBank/DDBJ databases">
        <title>Distinctive expansion of gene families associated with plant cell wall degradation and secondary metabolism in the genomes of grapevine trunk pathogens.</title>
        <authorList>
            <person name="Lawrence D.P."/>
            <person name="Travadon R."/>
            <person name="Rolshausen P.E."/>
            <person name="Baumgartner K."/>
        </authorList>
    </citation>
    <scope>NUCLEOTIDE SEQUENCE [LARGE SCALE GENOMIC DNA]</scope>
    <source>
        <strain evidence="2">UCRPC4</strain>
    </source>
</reference>
<proteinExistence type="predicted"/>
<dbReference type="PANTHER" id="PTHR12143">
    <property type="entry name" value="PEPTIDE N-GLYCANASE PNGASE -RELATED"/>
    <property type="match status" value="1"/>
</dbReference>
<dbReference type="GO" id="GO:0005634">
    <property type="term" value="C:nucleus"/>
    <property type="evidence" value="ECO:0007669"/>
    <property type="project" value="TreeGrafter"/>
</dbReference>
<dbReference type="InterPro" id="IPR012939">
    <property type="entry name" value="Glyco_hydro_92"/>
</dbReference>
<dbReference type="Pfam" id="PF07971">
    <property type="entry name" value="Glyco_hydro_92"/>
    <property type="match status" value="1"/>
</dbReference>
<dbReference type="FunFam" id="1.20.1610.10:FF:000002">
    <property type="entry name" value="Alpha-1,2-mannosidase family protein"/>
    <property type="match status" value="1"/>
</dbReference>
<keyword evidence="3" id="KW-1185">Reference proteome</keyword>
<dbReference type="GO" id="GO:0005829">
    <property type="term" value="C:cytosol"/>
    <property type="evidence" value="ECO:0007669"/>
    <property type="project" value="TreeGrafter"/>
</dbReference>
<sequence length="469" mass="52676">MTTQSYGIYRTFVNPQNYTGENPLWQSSEPYFDSFYCLWDSFRSQLPFLTVVDPSSVSQMVRSLIDTYRHEGWLPDCRMSLCKGYTQGGSNADVVLADAYLKNLTGGINYTDAYAAVLKDAEAEPYDWSNEGRGGLDSWHELNFIPVQDFDYKGFGTMTRSISRTLEYSYDDYCVSELAQKYGKADVAKYQARSGNWKNLFNADQTSYLYNGTYTGFTGFFQPKFLNKTWGYQDPLECSNIDNTGSVCSLQNTGAETFESSIWEYSFFVPHDQAALISTFGGPTAFVNRLDYLHDQQITYIGNEPSFLSVYQYHYAGRPALSALRSHYYIPAYFQPTNDGLPGNDDSGAMGSFLAFSMIGLFPNPGQNVYLIIPPFFPSVSITSPLTNRTATITNVNFDPTYQNIYIQNATLDGKPYTKNWIDHSFFFDGGDLVLTLGSEESSWGTEVKDLPPSLSAYEGTAYKSTNGA</sequence>
<reference evidence="2 3" key="2">
    <citation type="submission" date="2015-05" db="EMBL/GenBank/DDBJ databases">
        <authorList>
            <person name="Morales-Cruz A."/>
            <person name="Amrine K.C."/>
            <person name="Cantu D."/>
        </authorList>
    </citation>
    <scope>NUCLEOTIDE SEQUENCE [LARGE SCALE GENOMIC DNA]</scope>
    <source>
        <strain evidence="2">UCRPC4</strain>
    </source>
</reference>
<dbReference type="GO" id="GO:0005975">
    <property type="term" value="P:carbohydrate metabolic process"/>
    <property type="evidence" value="ECO:0007669"/>
    <property type="project" value="InterPro"/>
</dbReference>
<organism evidence="2 3">
    <name type="scientific">Phaeomoniella chlamydospora</name>
    <name type="common">Phaeoacremonium chlamydosporum</name>
    <dbReference type="NCBI Taxonomy" id="158046"/>
    <lineage>
        <taxon>Eukaryota</taxon>
        <taxon>Fungi</taxon>
        <taxon>Dikarya</taxon>
        <taxon>Ascomycota</taxon>
        <taxon>Pezizomycotina</taxon>
        <taxon>Eurotiomycetes</taxon>
        <taxon>Chaetothyriomycetidae</taxon>
        <taxon>Phaeomoniellales</taxon>
        <taxon>Phaeomoniellaceae</taxon>
        <taxon>Phaeomoniella</taxon>
    </lineage>
</organism>
<feature type="domain" description="Glycosyl hydrolase family 92" evidence="1">
    <location>
        <begin position="7"/>
        <end position="438"/>
    </location>
</feature>
<name>A0A0G2E7Q2_PHACM</name>
<evidence type="ECO:0000313" key="3">
    <source>
        <dbReference type="Proteomes" id="UP000053317"/>
    </source>
</evidence>
<dbReference type="InterPro" id="IPR008928">
    <property type="entry name" value="6-hairpin_glycosidase_sf"/>
</dbReference>